<dbReference type="Pfam" id="PF03134">
    <property type="entry name" value="TB2_DP1_HVA22"/>
    <property type="match status" value="1"/>
</dbReference>
<dbReference type="KEGG" id="tva:5468638"/>
<dbReference type="STRING" id="5722.A2D953"/>
<keyword evidence="4" id="KW-1185">Reference proteome</keyword>
<keyword evidence="2" id="KW-1133">Transmembrane helix</keyword>
<feature type="transmembrane region" description="Helical" evidence="2">
    <location>
        <begin position="6"/>
        <end position="28"/>
    </location>
</feature>
<dbReference type="EMBL" id="DS113180">
    <property type="protein sequence ID" value="EAY23079.1"/>
    <property type="molecule type" value="Genomic_DNA"/>
</dbReference>
<dbReference type="eggNOG" id="KOG1726">
    <property type="taxonomic scope" value="Eukaryota"/>
</dbReference>
<dbReference type="RefSeq" id="XP_001584065.1">
    <property type="nucleotide sequence ID" value="XM_001584015.1"/>
</dbReference>
<accession>A2D953</accession>
<reference evidence="3" key="1">
    <citation type="submission" date="2006-10" db="EMBL/GenBank/DDBJ databases">
        <authorList>
            <person name="Amadeo P."/>
            <person name="Zhao Q."/>
            <person name="Wortman J."/>
            <person name="Fraser-Liggett C."/>
            <person name="Carlton J."/>
        </authorList>
    </citation>
    <scope>NUCLEOTIDE SEQUENCE</scope>
    <source>
        <strain evidence="3">G3</strain>
    </source>
</reference>
<dbReference type="PANTHER" id="PTHR12300:SF187">
    <property type="entry name" value="RECEPTOR EXPRESSION-ENHANCING PROTEIN"/>
    <property type="match status" value="1"/>
</dbReference>
<dbReference type="PANTHER" id="PTHR12300">
    <property type="entry name" value="HVA22-LIKE PROTEINS"/>
    <property type="match status" value="1"/>
</dbReference>
<evidence type="ECO:0000256" key="2">
    <source>
        <dbReference type="SAM" id="Phobius"/>
    </source>
</evidence>
<evidence type="ECO:0000256" key="1">
    <source>
        <dbReference type="RuleBase" id="RU362006"/>
    </source>
</evidence>
<dbReference type="Proteomes" id="UP000001542">
    <property type="component" value="Unassembled WGS sequence"/>
</dbReference>
<dbReference type="VEuPathDB" id="TrichDB:TVAG_183150"/>
<comment type="subcellular location">
    <subcellularLocation>
        <location evidence="1">Membrane</location>
        <topology evidence="1">Multi-pass membrane protein</topology>
    </subcellularLocation>
</comment>
<dbReference type="OrthoDB" id="10009287at2759"/>
<keyword evidence="2" id="KW-0472">Membrane</keyword>
<name>A2D953_TRIV3</name>
<evidence type="ECO:0000313" key="3">
    <source>
        <dbReference type="EMBL" id="EAY23079.1"/>
    </source>
</evidence>
<keyword evidence="2" id="KW-0812">Transmembrane</keyword>
<sequence>MIGWPIAQFLTYPIAFLFPGYLSFKTVLSKGSDDDTRWLTYWLIVALFFFGEVALSFLIKLIPFYYEMKCFVLFYLQWNSAKQAKYIYDTWLEPLLTYIEPTVDAFVDRYSQTALQIAIKAHNEGKALMQKAGEEMAKQKVQEAIDDATKM</sequence>
<dbReference type="InParanoid" id="A2D953"/>
<protein>
    <submittedName>
        <fullName evidence="3">TB2/DP1, HVA22 family protein</fullName>
    </submittedName>
</protein>
<proteinExistence type="inferred from homology"/>
<gene>
    <name evidence="3" type="ORF">TVAG_183150</name>
</gene>
<comment type="similarity">
    <text evidence="1">Belongs to the DP1 family.</text>
</comment>
<reference evidence="3" key="2">
    <citation type="journal article" date="2007" name="Science">
        <title>Draft genome sequence of the sexually transmitted pathogen Trichomonas vaginalis.</title>
        <authorList>
            <person name="Carlton J.M."/>
            <person name="Hirt R.P."/>
            <person name="Silva J.C."/>
            <person name="Delcher A.L."/>
            <person name="Schatz M."/>
            <person name="Zhao Q."/>
            <person name="Wortman J.R."/>
            <person name="Bidwell S.L."/>
            <person name="Alsmark U.C.M."/>
            <person name="Besteiro S."/>
            <person name="Sicheritz-Ponten T."/>
            <person name="Noel C.J."/>
            <person name="Dacks J.B."/>
            <person name="Foster P.G."/>
            <person name="Simillion C."/>
            <person name="Van de Peer Y."/>
            <person name="Miranda-Saavedra D."/>
            <person name="Barton G.J."/>
            <person name="Westrop G.D."/>
            <person name="Mueller S."/>
            <person name="Dessi D."/>
            <person name="Fiori P.L."/>
            <person name="Ren Q."/>
            <person name="Paulsen I."/>
            <person name="Zhang H."/>
            <person name="Bastida-Corcuera F.D."/>
            <person name="Simoes-Barbosa A."/>
            <person name="Brown M.T."/>
            <person name="Hayes R.D."/>
            <person name="Mukherjee M."/>
            <person name="Okumura C.Y."/>
            <person name="Schneider R."/>
            <person name="Smith A.J."/>
            <person name="Vanacova S."/>
            <person name="Villalvazo M."/>
            <person name="Haas B.J."/>
            <person name="Pertea M."/>
            <person name="Feldblyum T.V."/>
            <person name="Utterback T.R."/>
            <person name="Shu C.L."/>
            <person name="Osoegawa K."/>
            <person name="de Jong P.J."/>
            <person name="Hrdy I."/>
            <person name="Horvathova L."/>
            <person name="Zubacova Z."/>
            <person name="Dolezal P."/>
            <person name="Malik S.B."/>
            <person name="Logsdon J.M. Jr."/>
            <person name="Henze K."/>
            <person name="Gupta A."/>
            <person name="Wang C.C."/>
            <person name="Dunne R.L."/>
            <person name="Upcroft J.A."/>
            <person name="Upcroft P."/>
            <person name="White O."/>
            <person name="Salzberg S.L."/>
            <person name="Tang P."/>
            <person name="Chiu C.-H."/>
            <person name="Lee Y.-S."/>
            <person name="Embley T.M."/>
            <person name="Coombs G.H."/>
            <person name="Mottram J.C."/>
            <person name="Tachezy J."/>
            <person name="Fraser-Liggett C.M."/>
            <person name="Johnson P.J."/>
        </authorList>
    </citation>
    <scope>NUCLEOTIDE SEQUENCE [LARGE SCALE GENOMIC DNA]</scope>
    <source>
        <strain evidence="3">G3</strain>
    </source>
</reference>
<dbReference type="InterPro" id="IPR004345">
    <property type="entry name" value="TB2_DP1_HVA22"/>
</dbReference>
<dbReference type="AlphaFoldDB" id="A2D953"/>
<dbReference type="VEuPathDB" id="TrichDB:TVAGG3_0529770"/>
<organism evidence="3 4">
    <name type="scientific">Trichomonas vaginalis (strain ATCC PRA-98 / G3)</name>
    <dbReference type="NCBI Taxonomy" id="412133"/>
    <lineage>
        <taxon>Eukaryota</taxon>
        <taxon>Metamonada</taxon>
        <taxon>Parabasalia</taxon>
        <taxon>Trichomonadida</taxon>
        <taxon>Trichomonadidae</taxon>
        <taxon>Trichomonas</taxon>
    </lineage>
</organism>
<dbReference type="GO" id="GO:0016020">
    <property type="term" value="C:membrane"/>
    <property type="evidence" value="ECO:0007669"/>
    <property type="project" value="UniProtKB-SubCell"/>
</dbReference>
<feature type="transmembrane region" description="Helical" evidence="2">
    <location>
        <begin position="40"/>
        <end position="66"/>
    </location>
</feature>
<evidence type="ECO:0000313" key="4">
    <source>
        <dbReference type="Proteomes" id="UP000001542"/>
    </source>
</evidence>